<dbReference type="RefSeq" id="WP_340338701.1">
    <property type="nucleotide sequence ID" value="NZ_JBBKZS010000018.1"/>
</dbReference>
<gene>
    <name evidence="2" type="ORF">WKW79_28990</name>
</gene>
<dbReference type="Pfam" id="PF15611">
    <property type="entry name" value="EH_Signature"/>
    <property type="match status" value="1"/>
</dbReference>
<name>A0ABU8XFJ0_9BURK</name>
<evidence type="ECO:0000313" key="3">
    <source>
        <dbReference type="Proteomes" id="UP001367030"/>
    </source>
</evidence>
<protein>
    <submittedName>
        <fullName evidence="2">EH signature domain-containing protein</fullName>
    </submittedName>
</protein>
<evidence type="ECO:0000313" key="2">
    <source>
        <dbReference type="EMBL" id="MEJ8858641.1"/>
    </source>
</evidence>
<dbReference type="Proteomes" id="UP001367030">
    <property type="component" value="Unassembled WGS sequence"/>
</dbReference>
<keyword evidence="3" id="KW-1185">Reference proteome</keyword>
<organism evidence="2 3">
    <name type="scientific">Variovorax robiniae</name>
    <dbReference type="NCBI Taxonomy" id="1836199"/>
    <lineage>
        <taxon>Bacteria</taxon>
        <taxon>Pseudomonadati</taxon>
        <taxon>Pseudomonadota</taxon>
        <taxon>Betaproteobacteria</taxon>
        <taxon>Burkholderiales</taxon>
        <taxon>Comamonadaceae</taxon>
        <taxon>Variovorax</taxon>
    </lineage>
</organism>
<comment type="caution">
    <text evidence="2">The sequence shown here is derived from an EMBL/GenBank/DDBJ whole genome shotgun (WGS) entry which is preliminary data.</text>
</comment>
<reference evidence="2 3" key="1">
    <citation type="submission" date="2024-03" db="EMBL/GenBank/DDBJ databases">
        <title>Novel species of the genus Variovorax.</title>
        <authorList>
            <person name="Liu Q."/>
            <person name="Xin Y.-H."/>
        </authorList>
    </citation>
    <scope>NUCLEOTIDE SEQUENCE [LARGE SCALE GENOMIC DNA]</scope>
    <source>
        <strain evidence="2 3">KACC 18901</strain>
    </source>
</reference>
<sequence length="470" mass="52932">MTHRPKAQQSWGAPQAMTKALTDLRRILGDSDVAMPSGDVMQSSLRHFASTQEARSFTELKYVCYGVTLPVGAAGWRIIDRPPLFEKLISLVEAREGQPRQFRRCYQGLLNGYFGYDRSPDAATAASTVNWGRLRGFLDHKLDPLMAKTRLREAAPGWIETLLSHRNLLTSDPCTRYAKALAGGDRAPFRQVCTELGIPATSWVWEDALMAYVQTVCGAADPAFHAGLPGILDLVNARSDLRLPRALATRAAALAVARYARCARKPVHEDLRDTCVERIGDPWLHRVAWDADVRSDPAREMVGAWINRALIRDFFKLLAQDGAADVRRLDYWLKWELEISGMWFVLGADARRNKSKPFLDLRKLMAERERALAGNDGQNNAFIMRIGPLMVIEFGLTNNACYVFAASDFKTDLGRQTFSIDDLKQRALAKRLSHTPGWEPRFDMELRTLLRTVPAERGELRPVIRRPTGR</sequence>
<dbReference type="EMBL" id="JBBKZS010000018">
    <property type="protein sequence ID" value="MEJ8858641.1"/>
    <property type="molecule type" value="Genomic_DNA"/>
</dbReference>
<feature type="domain" description="Zorya protein ZorC EH" evidence="1">
    <location>
        <begin position="64"/>
        <end position="442"/>
    </location>
</feature>
<evidence type="ECO:0000259" key="1">
    <source>
        <dbReference type="Pfam" id="PF15611"/>
    </source>
</evidence>
<dbReference type="InterPro" id="IPR028943">
    <property type="entry name" value="ZorC_EH_Signature_dom"/>
</dbReference>
<proteinExistence type="predicted"/>
<accession>A0ABU8XFJ0</accession>